<keyword evidence="10" id="KW-1185">Reference proteome</keyword>
<evidence type="ECO:0000259" key="8">
    <source>
        <dbReference type="PROSITE" id="PS51296"/>
    </source>
</evidence>
<keyword evidence="7" id="KW-0520">NAD</keyword>
<dbReference type="EMBL" id="JBHRVU010000005">
    <property type="protein sequence ID" value="MFC3443322.1"/>
    <property type="molecule type" value="Genomic_DNA"/>
</dbReference>
<proteinExistence type="predicted"/>
<evidence type="ECO:0000256" key="2">
    <source>
        <dbReference type="ARBA" id="ARBA00022714"/>
    </source>
</evidence>
<keyword evidence="6" id="KW-0411">Iron-sulfur</keyword>
<dbReference type="InterPro" id="IPR017941">
    <property type="entry name" value="Rieske_2Fe-2S"/>
</dbReference>
<dbReference type="PROSITE" id="PS51296">
    <property type="entry name" value="RIESKE"/>
    <property type="match status" value="1"/>
</dbReference>
<dbReference type="GO" id="GO:0051213">
    <property type="term" value="F:dioxygenase activity"/>
    <property type="evidence" value="ECO:0007669"/>
    <property type="project" value="UniProtKB-KW"/>
</dbReference>
<dbReference type="PANTHER" id="PTHR43756">
    <property type="entry name" value="CHOLINE MONOOXYGENASE, CHLOROPLASTIC"/>
    <property type="match status" value="1"/>
</dbReference>
<dbReference type="InterPro" id="IPR015881">
    <property type="entry name" value="ARHD_Rieske_2Fe_2S"/>
</dbReference>
<evidence type="ECO:0000256" key="1">
    <source>
        <dbReference type="ARBA" id="ARBA00001962"/>
    </source>
</evidence>
<comment type="cofactor">
    <cofactor evidence="1">
        <name>Fe cation</name>
        <dbReference type="ChEBI" id="CHEBI:24875"/>
    </cofactor>
</comment>
<evidence type="ECO:0000313" key="9">
    <source>
        <dbReference type="EMBL" id="MFC3443322.1"/>
    </source>
</evidence>
<evidence type="ECO:0000313" key="10">
    <source>
        <dbReference type="Proteomes" id="UP001595681"/>
    </source>
</evidence>
<evidence type="ECO:0000256" key="6">
    <source>
        <dbReference type="ARBA" id="ARBA00023014"/>
    </source>
</evidence>
<sequence length="408" mass="45930">MADDIATLPPLVEPDADATAARTQSHYGLRKRTLDKMRSKTTDLDVAPMRIDPRVYTDPVYFERERKTLFRETPILAGLSLDIPEPGNMMLFDALGPSILITRDKEGKVNAFLNMCMHRAAKLVTECTKRSRMTCRFHAWTYDLTGKLIGLPGKEGFEGIEKADLGLIPIPVAEWKGLIFVRGTPNGAPIDVADHLDDFGDELAALELDKARPVASSRLDCDANWKYAYDTYGESYHFASLHPTTIGALAMSNIMVYDKFDNGHSRLGFPREEFMAYADQPEEQWPHSDYGGLYMLFPNVSINVNSMKGGGQFYGISRVFPGETPDKCYSLHSTYQPAHTVRAEEVDRWKEMHAFIDHVISTEDYSVSADGQANLNWAPEGFASTLGRNEIALQHFHRRLASIMQHNW</sequence>
<evidence type="ECO:0000256" key="5">
    <source>
        <dbReference type="ARBA" id="ARBA00023004"/>
    </source>
</evidence>
<gene>
    <name evidence="9" type="ORF">ACFOKF_19390</name>
</gene>
<keyword evidence="2" id="KW-0001">2Fe-2S</keyword>
<protein>
    <submittedName>
        <fullName evidence="9">Aromatic ring-hydroxylating dioxygenase subunit alpha</fullName>
        <ecNumber evidence="9">1.14.13.-</ecNumber>
    </submittedName>
</protein>
<dbReference type="PANTHER" id="PTHR43756:SF5">
    <property type="entry name" value="CHOLINE MONOOXYGENASE, CHLOROPLASTIC"/>
    <property type="match status" value="1"/>
</dbReference>
<dbReference type="InterPro" id="IPR015879">
    <property type="entry name" value="Ring_hydroxy_dOase_asu_C_dom"/>
</dbReference>
<evidence type="ECO:0000256" key="7">
    <source>
        <dbReference type="ARBA" id="ARBA00023027"/>
    </source>
</evidence>
<keyword evidence="9" id="KW-0223">Dioxygenase</keyword>
<dbReference type="CDD" id="cd03469">
    <property type="entry name" value="Rieske_RO_Alpha_N"/>
    <property type="match status" value="1"/>
</dbReference>
<dbReference type="SUPFAM" id="SSF50022">
    <property type="entry name" value="ISP domain"/>
    <property type="match status" value="1"/>
</dbReference>
<organism evidence="9 10">
    <name type="scientific">Sphingobium rhizovicinum</name>
    <dbReference type="NCBI Taxonomy" id="432308"/>
    <lineage>
        <taxon>Bacteria</taxon>
        <taxon>Pseudomonadati</taxon>
        <taxon>Pseudomonadota</taxon>
        <taxon>Alphaproteobacteria</taxon>
        <taxon>Sphingomonadales</taxon>
        <taxon>Sphingomonadaceae</taxon>
        <taxon>Sphingobium</taxon>
    </lineage>
</organism>
<dbReference type="InterPro" id="IPR036922">
    <property type="entry name" value="Rieske_2Fe-2S_sf"/>
</dbReference>
<dbReference type="SUPFAM" id="SSF55961">
    <property type="entry name" value="Bet v1-like"/>
    <property type="match status" value="1"/>
</dbReference>
<dbReference type="RefSeq" id="WP_380798027.1">
    <property type="nucleotide sequence ID" value="NZ_JBHRVU010000005.1"/>
</dbReference>
<dbReference type="Proteomes" id="UP001595681">
    <property type="component" value="Unassembled WGS sequence"/>
</dbReference>
<name>A0ABV7NLK0_9SPHN</name>
<dbReference type="InterPro" id="IPR001663">
    <property type="entry name" value="Rng_hydr_dOase-A"/>
</dbReference>
<reference evidence="10" key="1">
    <citation type="journal article" date="2019" name="Int. J. Syst. Evol. Microbiol.">
        <title>The Global Catalogue of Microorganisms (GCM) 10K type strain sequencing project: providing services to taxonomists for standard genome sequencing and annotation.</title>
        <authorList>
            <consortium name="The Broad Institute Genomics Platform"/>
            <consortium name="The Broad Institute Genome Sequencing Center for Infectious Disease"/>
            <person name="Wu L."/>
            <person name="Ma J."/>
        </authorList>
    </citation>
    <scope>NUCLEOTIDE SEQUENCE [LARGE SCALE GENOMIC DNA]</scope>
    <source>
        <strain evidence="10">CCM 7491</strain>
    </source>
</reference>
<evidence type="ECO:0000256" key="3">
    <source>
        <dbReference type="ARBA" id="ARBA00022723"/>
    </source>
</evidence>
<evidence type="ECO:0000256" key="4">
    <source>
        <dbReference type="ARBA" id="ARBA00023002"/>
    </source>
</evidence>
<dbReference type="Gene3D" id="3.90.380.10">
    <property type="entry name" value="Naphthalene 1,2-dioxygenase Alpha Subunit, Chain A, domain 1"/>
    <property type="match status" value="1"/>
</dbReference>
<dbReference type="EC" id="1.14.13.-" evidence="9"/>
<dbReference type="Pfam" id="PF00355">
    <property type="entry name" value="Rieske"/>
    <property type="match status" value="1"/>
</dbReference>
<keyword evidence="5" id="KW-0408">Iron</keyword>
<accession>A0ABV7NLK0</accession>
<dbReference type="Pfam" id="PF00848">
    <property type="entry name" value="Ring_hydroxyl_A"/>
    <property type="match status" value="1"/>
</dbReference>
<dbReference type="PROSITE" id="PS00570">
    <property type="entry name" value="RING_HYDROXYL_ALPHA"/>
    <property type="match status" value="1"/>
</dbReference>
<keyword evidence="4 9" id="KW-0560">Oxidoreductase</keyword>
<feature type="domain" description="Rieske" evidence="8">
    <location>
        <begin position="76"/>
        <end position="181"/>
    </location>
</feature>
<keyword evidence="3" id="KW-0479">Metal-binding</keyword>
<comment type="caution">
    <text evidence="9">The sequence shown here is derived from an EMBL/GenBank/DDBJ whole genome shotgun (WGS) entry which is preliminary data.</text>
</comment>
<dbReference type="Gene3D" id="2.102.10.10">
    <property type="entry name" value="Rieske [2Fe-2S] iron-sulphur domain"/>
    <property type="match status" value="1"/>
</dbReference>